<accession>A0AA39UF81</accession>
<keyword evidence="7" id="KW-0223">Dioxygenase</keyword>
<dbReference type="InterPro" id="IPR011051">
    <property type="entry name" value="RmlC_Cupin_sf"/>
</dbReference>
<dbReference type="Pfam" id="PF20510">
    <property type="entry name" value="HgmA_N"/>
    <property type="match status" value="1"/>
</dbReference>
<keyword evidence="10" id="KW-0585">Phenylalanine catabolism</keyword>
<feature type="binding site" evidence="12">
    <location>
        <position position="363"/>
    </location>
    <ligand>
        <name>homogentisate</name>
        <dbReference type="ChEBI" id="CHEBI:16169"/>
    </ligand>
</feature>
<evidence type="ECO:0000313" key="16">
    <source>
        <dbReference type="Proteomes" id="UP001175227"/>
    </source>
</evidence>
<gene>
    <name evidence="15" type="ORF">IW261DRAFT_1339664</name>
</gene>
<comment type="caution">
    <text evidence="15">The sequence shown here is derived from an EMBL/GenBank/DDBJ whole genome shotgun (WGS) entry which is preliminary data.</text>
</comment>
<evidence type="ECO:0000256" key="7">
    <source>
        <dbReference type="ARBA" id="ARBA00022964"/>
    </source>
</evidence>
<comment type="pathway">
    <text evidence="2">Amino-acid degradation; L-phenylalanine degradation; acetoacetate and fumarate from L-phenylalanine: step 4/6.</text>
</comment>
<keyword evidence="6" id="KW-0828">Tyrosine catabolism</keyword>
<dbReference type="InterPro" id="IPR046451">
    <property type="entry name" value="HgmA_C"/>
</dbReference>
<name>A0AA39UF81_9AGAR</name>
<evidence type="ECO:0000256" key="3">
    <source>
        <dbReference type="ARBA" id="ARBA00007757"/>
    </source>
</evidence>
<sequence length="451" mass="49501">MQSHTYSASASFVSSPSGDPYKYQVGFGNRFASEAIPGTLPQGQNHPQKNKYGLYMEGMTGSPFIAPRPQNLHACMESNFLPINPKVHISPTQLNWSPPPLPSSSEEVDFIAGLKTMGGNGEPTAREGLALHFYVANADMKSKAFCNSDGDMLVVPQQGRLDVQTEFGRMMVRPGELMVIQKGMKFKVSLPDGPSRGYVQEIFGSHFELPDLGPVGGHGMANPRDFEVPLASFEIDETSWEGKSCRQLFSAAQDHTPFDVVAWQGNYVPYKYNMEKFIFVGSLSKDHLDPSVFTVLTAKSKAAGIPLVEVLTVSERWNVASDTFRPPYYHRNNATEIAGLIYGEFGDRFVPGGLSLQTVFCPHGPPPEVHKAATVAELKPERATKDAMLLVLETPMMLSMTDYAMNRAGTHSLEPVESEPLSFSPDFIAHLDEINADLKAAGYDELKKKSA</sequence>
<evidence type="ECO:0000259" key="14">
    <source>
        <dbReference type="Pfam" id="PF20510"/>
    </source>
</evidence>
<evidence type="ECO:0000259" key="13">
    <source>
        <dbReference type="Pfam" id="PF04209"/>
    </source>
</evidence>
<dbReference type="InterPro" id="IPR046452">
    <property type="entry name" value="HgmA_N"/>
</dbReference>
<dbReference type="InterPro" id="IPR005708">
    <property type="entry name" value="Homogentis_dOase"/>
</dbReference>
<evidence type="ECO:0000256" key="10">
    <source>
        <dbReference type="ARBA" id="ARBA00023232"/>
    </source>
</evidence>
<feature type="binding site" evidence="12">
    <location>
        <position position="336"/>
    </location>
    <ligand>
        <name>Fe cation</name>
        <dbReference type="ChEBI" id="CHEBI:24875"/>
    </ligand>
</feature>
<evidence type="ECO:0000313" key="15">
    <source>
        <dbReference type="EMBL" id="KAK0476460.1"/>
    </source>
</evidence>
<evidence type="ECO:0000256" key="6">
    <source>
        <dbReference type="ARBA" id="ARBA00022878"/>
    </source>
</evidence>
<keyword evidence="8" id="KW-0560">Oxidoreductase</keyword>
<dbReference type="Proteomes" id="UP001175227">
    <property type="component" value="Unassembled WGS sequence"/>
</dbReference>
<dbReference type="Gene3D" id="2.60.120.10">
    <property type="entry name" value="Jelly Rolls"/>
    <property type="match status" value="1"/>
</dbReference>
<evidence type="ECO:0000256" key="2">
    <source>
        <dbReference type="ARBA" id="ARBA00004704"/>
    </source>
</evidence>
<evidence type="ECO:0000256" key="11">
    <source>
        <dbReference type="PIRSR" id="PIRSR605708-1"/>
    </source>
</evidence>
<dbReference type="GO" id="GO:0006572">
    <property type="term" value="P:L-tyrosine catabolic process"/>
    <property type="evidence" value="ECO:0007669"/>
    <property type="project" value="UniProtKB-KW"/>
</dbReference>
<dbReference type="FunFam" id="2.60.120.10:FF:000034">
    <property type="entry name" value="Homogentisate 1,2-dioxygenase"/>
    <property type="match status" value="1"/>
</dbReference>
<dbReference type="Pfam" id="PF04209">
    <property type="entry name" value="HgmA_C"/>
    <property type="match status" value="1"/>
</dbReference>
<evidence type="ECO:0000256" key="5">
    <source>
        <dbReference type="ARBA" id="ARBA00022723"/>
    </source>
</evidence>
<keyword evidence="16" id="KW-1185">Reference proteome</keyword>
<dbReference type="InterPro" id="IPR014710">
    <property type="entry name" value="RmlC-like_jellyroll"/>
</dbReference>
<evidence type="ECO:0000256" key="9">
    <source>
        <dbReference type="ARBA" id="ARBA00023004"/>
    </source>
</evidence>
<evidence type="ECO:0000256" key="8">
    <source>
        <dbReference type="ARBA" id="ARBA00023002"/>
    </source>
</evidence>
<feature type="domain" description="Homogentisate 1,2-dioxygenase C-terminal" evidence="13">
    <location>
        <begin position="276"/>
        <end position="407"/>
    </location>
</feature>
<evidence type="ECO:0000256" key="12">
    <source>
        <dbReference type="PIRSR" id="PIRSR605708-2"/>
    </source>
</evidence>
<dbReference type="EC" id="1.13.11.5" evidence="4"/>
<comment type="similarity">
    <text evidence="3">Belongs to the homogentisate dioxygenase family.</text>
</comment>
<comment type="cofactor">
    <cofactor evidence="1 12">
        <name>Fe cation</name>
        <dbReference type="ChEBI" id="CHEBI:24875"/>
    </cofactor>
</comment>
<feature type="binding site" evidence="12">
    <location>
        <position position="345"/>
    </location>
    <ligand>
        <name>homogentisate</name>
        <dbReference type="ChEBI" id="CHEBI:16169"/>
    </ligand>
</feature>
<reference evidence="15" key="1">
    <citation type="submission" date="2023-06" db="EMBL/GenBank/DDBJ databases">
        <authorList>
            <consortium name="Lawrence Berkeley National Laboratory"/>
            <person name="Ahrendt S."/>
            <person name="Sahu N."/>
            <person name="Indic B."/>
            <person name="Wong-Bajracharya J."/>
            <person name="Merenyi Z."/>
            <person name="Ke H.-M."/>
            <person name="Monk M."/>
            <person name="Kocsube S."/>
            <person name="Drula E."/>
            <person name="Lipzen A."/>
            <person name="Balint B."/>
            <person name="Henrissat B."/>
            <person name="Andreopoulos B."/>
            <person name="Martin F.M."/>
            <person name="Harder C.B."/>
            <person name="Rigling D."/>
            <person name="Ford K.L."/>
            <person name="Foster G.D."/>
            <person name="Pangilinan J."/>
            <person name="Papanicolaou A."/>
            <person name="Barry K."/>
            <person name="LaButti K."/>
            <person name="Viragh M."/>
            <person name="Koriabine M."/>
            <person name="Yan M."/>
            <person name="Riley R."/>
            <person name="Champramary S."/>
            <person name="Plett K.L."/>
            <person name="Tsai I.J."/>
            <person name="Slot J."/>
            <person name="Sipos G."/>
            <person name="Plett J."/>
            <person name="Nagy L.G."/>
            <person name="Grigoriev I.V."/>
        </authorList>
    </citation>
    <scope>NUCLEOTIDE SEQUENCE</scope>
    <source>
        <strain evidence="15">ICMP 16352</strain>
    </source>
</reference>
<dbReference type="EMBL" id="JAUEPR010000020">
    <property type="protein sequence ID" value="KAK0476460.1"/>
    <property type="molecule type" value="Genomic_DNA"/>
</dbReference>
<feature type="active site" description="Proton acceptor" evidence="11">
    <location>
        <position position="287"/>
    </location>
</feature>
<dbReference type="PANTHER" id="PTHR11056">
    <property type="entry name" value="HOMOGENTISATE 1,2-DIOXYGENASE"/>
    <property type="match status" value="1"/>
</dbReference>
<dbReference type="GO" id="GO:0006559">
    <property type="term" value="P:L-phenylalanine catabolic process"/>
    <property type="evidence" value="ECO:0007669"/>
    <property type="project" value="UniProtKB-KW"/>
</dbReference>
<organism evidence="15 16">
    <name type="scientific">Armillaria novae-zelandiae</name>
    <dbReference type="NCBI Taxonomy" id="153914"/>
    <lineage>
        <taxon>Eukaryota</taxon>
        <taxon>Fungi</taxon>
        <taxon>Dikarya</taxon>
        <taxon>Basidiomycota</taxon>
        <taxon>Agaricomycotina</taxon>
        <taxon>Agaricomycetes</taxon>
        <taxon>Agaricomycetidae</taxon>
        <taxon>Agaricales</taxon>
        <taxon>Marasmiineae</taxon>
        <taxon>Physalacriaceae</taxon>
        <taxon>Armillaria</taxon>
    </lineage>
</organism>
<dbReference type="GO" id="GO:0004411">
    <property type="term" value="F:homogentisate 1,2-dioxygenase activity"/>
    <property type="evidence" value="ECO:0007669"/>
    <property type="project" value="UniProtKB-EC"/>
</dbReference>
<dbReference type="PANTHER" id="PTHR11056:SF0">
    <property type="entry name" value="HOMOGENTISATE 1,2-DIOXYGENASE"/>
    <property type="match status" value="1"/>
</dbReference>
<dbReference type="CDD" id="cd07000">
    <property type="entry name" value="cupin_HGO_N"/>
    <property type="match status" value="1"/>
</dbReference>
<feature type="binding site" evidence="12">
    <location>
        <position position="330"/>
    </location>
    <ligand>
        <name>Fe cation</name>
        <dbReference type="ChEBI" id="CHEBI:24875"/>
    </ligand>
</feature>
<proteinExistence type="inferred from homology"/>
<feature type="binding site" evidence="12">
    <location>
        <position position="363"/>
    </location>
    <ligand>
        <name>Fe cation</name>
        <dbReference type="ChEBI" id="CHEBI:24875"/>
    </ligand>
</feature>
<protein>
    <recommendedName>
        <fullName evidence="4">homogentisate 1,2-dioxygenase</fullName>
        <ecNumber evidence="4">1.13.11.5</ecNumber>
    </recommendedName>
</protein>
<evidence type="ECO:0000256" key="4">
    <source>
        <dbReference type="ARBA" id="ARBA00013127"/>
    </source>
</evidence>
<keyword evidence="9 12" id="KW-0408">Iron</keyword>
<evidence type="ECO:0000256" key="1">
    <source>
        <dbReference type="ARBA" id="ARBA00001962"/>
    </source>
</evidence>
<dbReference type="SUPFAM" id="SSF51182">
    <property type="entry name" value="RmlC-like cupins"/>
    <property type="match status" value="1"/>
</dbReference>
<dbReference type="GO" id="GO:0005737">
    <property type="term" value="C:cytoplasm"/>
    <property type="evidence" value="ECO:0007669"/>
    <property type="project" value="TreeGrafter"/>
</dbReference>
<dbReference type="GO" id="GO:0046872">
    <property type="term" value="F:metal ion binding"/>
    <property type="evidence" value="ECO:0007669"/>
    <property type="project" value="UniProtKB-KW"/>
</dbReference>
<dbReference type="AlphaFoldDB" id="A0AA39UF81"/>
<feature type="domain" description="Homogentisate 1,2-dioxygenase N-terminal" evidence="14">
    <location>
        <begin position="22"/>
        <end position="274"/>
    </location>
</feature>
<keyword evidence="5 12" id="KW-0479">Metal-binding</keyword>